<keyword evidence="3" id="KW-1003">Cell membrane</keyword>
<protein>
    <submittedName>
        <fullName evidence="14">Transporter</fullName>
    </submittedName>
</protein>
<evidence type="ECO:0000313" key="15">
    <source>
        <dbReference type="Proteomes" id="UP000193136"/>
    </source>
</evidence>
<dbReference type="InterPro" id="IPR046342">
    <property type="entry name" value="CBS_dom_sf"/>
</dbReference>
<evidence type="ECO:0000256" key="2">
    <source>
        <dbReference type="ARBA" id="ARBA00006337"/>
    </source>
</evidence>
<feature type="transmembrane region" description="Helical" evidence="11">
    <location>
        <begin position="61"/>
        <end position="88"/>
    </location>
</feature>
<evidence type="ECO:0000256" key="9">
    <source>
        <dbReference type="PROSITE-ProRule" id="PRU00703"/>
    </source>
</evidence>
<keyword evidence="4 10" id="KW-0812">Transmembrane</keyword>
<dbReference type="FunFam" id="3.10.580.10:FF:000002">
    <property type="entry name" value="Magnesium/cobalt efflux protein CorC"/>
    <property type="match status" value="1"/>
</dbReference>
<dbReference type="InterPro" id="IPR002550">
    <property type="entry name" value="CNNM"/>
</dbReference>
<dbReference type="InterPro" id="IPR005170">
    <property type="entry name" value="Transptr-assoc_dom"/>
</dbReference>
<proteinExistence type="inferred from homology"/>
<feature type="transmembrane region" description="Helical" evidence="11">
    <location>
        <begin position="94"/>
        <end position="112"/>
    </location>
</feature>
<keyword evidence="8 10" id="KW-0472">Membrane</keyword>
<dbReference type="CDD" id="cd04590">
    <property type="entry name" value="CBS_pair_CorC_HlyC_assoc"/>
    <property type="match status" value="1"/>
</dbReference>
<dbReference type="InterPro" id="IPR016169">
    <property type="entry name" value="FAD-bd_PCMH_sub2"/>
</dbReference>
<comment type="subcellular location">
    <subcellularLocation>
        <location evidence="1">Cell membrane</location>
        <topology evidence="1">Multi-pass membrane protein</topology>
    </subcellularLocation>
</comment>
<evidence type="ECO:0000256" key="10">
    <source>
        <dbReference type="PROSITE-ProRule" id="PRU01193"/>
    </source>
</evidence>
<dbReference type="SMART" id="SM01091">
    <property type="entry name" value="CorC_HlyC"/>
    <property type="match status" value="1"/>
</dbReference>
<evidence type="ECO:0000256" key="3">
    <source>
        <dbReference type="ARBA" id="ARBA00022475"/>
    </source>
</evidence>
<gene>
    <name evidence="14" type="ORF">B5V00_04000</name>
</gene>
<sequence>MPDDQLLRLGALFVLFLLSAFFSGSETALTAMDRLRVRYLVEKKRPGAERLESLLSNPERLLSAILIGNNLVNIAASVFATTLFIAWFDKHGELATILILTPLLLLFAEVCPKTYAARYPEKVCFLVLRPIQLVMLLLFPLVTLVSFLSGLLTRVMPGEEERPLISEDEIRTMISVGGEEGVVAKEQHRMLHGVFELSQIRVRDVMIPRTEVVGIELDTPFDKVLETVQQARHSRFPVFDGELDNIIGIIHSKEILNYVHRPDEFSLRKLARAPYFVPESKQIETLLQSFRRRHIHLAVVVDEYGGVEGIVTLEDVVEEIVGEIQDEYDAEEILFREIEPDRFLVDGSASIRTVNRRFGLDLSETHATTLAGFVLRTLGSIPRPGESCRADGVTFVVRKMVERRIEEIEMQLPSSPSGDQG</sequence>
<dbReference type="OrthoDB" id="9798188at2"/>
<dbReference type="PROSITE" id="PS51846">
    <property type="entry name" value="CNNM"/>
    <property type="match status" value="1"/>
</dbReference>
<name>A0A1X0YBG3_9BACT</name>
<dbReference type="PANTHER" id="PTHR22777:SF32">
    <property type="entry name" value="UPF0053 INNER MEMBRANE PROTEIN YFJD"/>
    <property type="match status" value="1"/>
</dbReference>
<dbReference type="STRING" id="1969733.B5V00_04000"/>
<dbReference type="Pfam" id="PF03471">
    <property type="entry name" value="CorC_HlyC"/>
    <property type="match status" value="1"/>
</dbReference>
<evidence type="ECO:0000256" key="1">
    <source>
        <dbReference type="ARBA" id="ARBA00004651"/>
    </source>
</evidence>
<evidence type="ECO:0000256" key="5">
    <source>
        <dbReference type="ARBA" id="ARBA00022737"/>
    </source>
</evidence>
<evidence type="ECO:0000259" key="13">
    <source>
        <dbReference type="PROSITE" id="PS51846"/>
    </source>
</evidence>
<comment type="caution">
    <text evidence="14">The sequence shown here is derived from an EMBL/GenBank/DDBJ whole genome shotgun (WGS) entry which is preliminary data.</text>
</comment>
<comment type="similarity">
    <text evidence="2">Belongs to the UPF0053 family.</text>
</comment>
<dbReference type="PANTHER" id="PTHR22777">
    <property type="entry name" value="HEMOLYSIN-RELATED"/>
    <property type="match status" value="1"/>
</dbReference>
<evidence type="ECO:0000313" key="14">
    <source>
        <dbReference type="EMBL" id="ORJ62457.1"/>
    </source>
</evidence>
<feature type="transmembrane region" description="Helical" evidence="11">
    <location>
        <begin position="133"/>
        <end position="152"/>
    </location>
</feature>
<dbReference type="InterPro" id="IPR044751">
    <property type="entry name" value="Ion_transp-like_CBS"/>
</dbReference>
<evidence type="ECO:0000256" key="6">
    <source>
        <dbReference type="ARBA" id="ARBA00022989"/>
    </source>
</evidence>
<keyword evidence="15" id="KW-1185">Reference proteome</keyword>
<keyword evidence="5" id="KW-0677">Repeat</keyword>
<dbReference type="EMBL" id="NAAD01000003">
    <property type="protein sequence ID" value="ORJ62457.1"/>
    <property type="molecule type" value="Genomic_DNA"/>
</dbReference>
<dbReference type="SUPFAM" id="SSF56176">
    <property type="entry name" value="FAD-binding/transporter-associated domain-like"/>
    <property type="match status" value="1"/>
</dbReference>
<dbReference type="Gene3D" id="3.30.465.10">
    <property type="match status" value="1"/>
</dbReference>
<organism evidence="14 15">
    <name type="scientific">Geothermobacter hydrogeniphilus</name>
    <dbReference type="NCBI Taxonomy" id="1969733"/>
    <lineage>
        <taxon>Bacteria</taxon>
        <taxon>Pseudomonadati</taxon>
        <taxon>Thermodesulfobacteriota</taxon>
        <taxon>Desulfuromonadia</taxon>
        <taxon>Desulfuromonadales</taxon>
        <taxon>Geothermobacteraceae</taxon>
        <taxon>Geothermobacter</taxon>
    </lineage>
</organism>
<dbReference type="InterPro" id="IPR036318">
    <property type="entry name" value="FAD-bd_PCMH-like_sf"/>
</dbReference>
<dbReference type="InterPro" id="IPR000644">
    <property type="entry name" value="CBS_dom"/>
</dbReference>
<dbReference type="SMART" id="SM00116">
    <property type="entry name" value="CBS"/>
    <property type="match status" value="2"/>
</dbReference>
<evidence type="ECO:0000256" key="11">
    <source>
        <dbReference type="SAM" id="Phobius"/>
    </source>
</evidence>
<keyword evidence="7 9" id="KW-0129">CBS domain</keyword>
<dbReference type="RefSeq" id="WP_085009470.1">
    <property type="nucleotide sequence ID" value="NZ_NAAD01000003.1"/>
</dbReference>
<evidence type="ECO:0000256" key="4">
    <source>
        <dbReference type="ARBA" id="ARBA00022692"/>
    </source>
</evidence>
<dbReference type="PROSITE" id="PS51371">
    <property type="entry name" value="CBS"/>
    <property type="match status" value="2"/>
</dbReference>
<evidence type="ECO:0000256" key="8">
    <source>
        <dbReference type="ARBA" id="ARBA00023136"/>
    </source>
</evidence>
<dbReference type="Pfam" id="PF00571">
    <property type="entry name" value="CBS"/>
    <property type="match status" value="2"/>
</dbReference>
<feature type="domain" description="CNNM transmembrane" evidence="13">
    <location>
        <begin position="1"/>
        <end position="187"/>
    </location>
</feature>
<evidence type="ECO:0000259" key="12">
    <source>
        <dbReference type="PROSITE" id="PS51371"/>
    </source>
</evidence>
<dbReference type="Proteomes" id="UP000193136">
    <property type="component" value="Unassembled WGS sequence"/>
</dbReference>
<dbReference type="GO" id="GO:0005886">
    <property type="term" value="C:plasma membrane"/>
    <property type="evidence" value="ECO:0007669"/>
    <property type="project" value="UniProtKB-SubCell"/>
</dbReference>
<accession>A0A1X0YBG3</accession>
<feature type="domain" description="CBS" evidence="12">
    <location>
        <begin position="206"/>
        <end position="265"/>
    </location>
</feature>
<feature type="domain" description="CBS" evidence="12">
    <location>
        <begin position="270"/>
        <end position="327"/>
    </location>
</feature>
<dbReference type="GO" id="GO:0050660">
    <property type="term" value="F:flavin adenine dinucleotide binding"/>
    <property type="evidence" value="ECO:0007669"/>
    <property type="project" value="InterPro"/>
</dbReference>
<feature type="transmembrane region" description="Helical" evidence="11">
    <location>
        <begin position="6"/>
        <end position="29"/>
    </location>
</feature>
<dbReference type="Pfam" id="PF01595">
    <property type="entry name" value="CNNM"/>
    <property type="match status" value="1"/>
</dbReference>
<evidence type="ECO:0000256" key="7">
    <source>
        <dbReference type="ARBA" id="ARBA00023122"/>
    </source>
</evidence>
<dbReference type="AlphaFoldDB" id="A0A1X0YBG3"/>
<dbReference type="SUPFAM" id="SSF54631">
    <property type="entry name" value="CBS-domain pair"/>
    <property type="match status" value="1"/>
</dbReference>
<dbReference type="Gene3D" id="3.10.580.10">
    <property type="entry name" value="CBS-domain"/>
    <property type="match status" value="1"/>
</dbReference>
<reference evidence="14 15" key="1">
    <citation type="submission" date="2017-03" db="EMBL/GenBank/DDBJ databases">
        <title>Genome sequence of Geothermobacter sp. EPR-M, Deep-Sea Iron Reducer.</title>
        <authorList>
            <person name="Tully B."/>
            <person name="Savalia P."/>
            <person name="Abuyen K."/>
            <person name="Baughan C."/>
            <person name="Romero E."/>
            <person name="Ronkowski C."/>
            <person name="Torres B."/>
            <person name="Tremblay J."/>
            <person name="Trujillo A."/>
            <person name="Tyler M."/>
            <person name="Perez-Rodriguez I."/>
            <person name="Amend J."/>
        </authorList>
    </citation>
    <scope>NUCLEOTIDE SEQUENCE [LARGE SCALE GENOMIC DNA]</scope>
    <source>
        <strain evidence="14 15">EPR-M</strain>
    </source>
</reference>
<keyword evidence="6 10" id="KW-1133">Transmembrane helix</keyword>